<dbReference type="EMBL" id="JAHRIO010030586">
    <property type="protein sequence ID" value="MEQ2168041.1"/>
    <property type="molecule type" value="Genomic_DNA"/>
</dbReference>
<sequence>VSKEGDQKDTVWSNSSATSDFKIPTSKARGSPCPRETYTSTRLAQNAPLFSCSINRTLKVSCFHNSVYSLQNAPSPLYICFTKNRPRKARFQSSGALQAGCAPPAKLAYHRSAPRRAALDGACQKEGQSLE</sequence>
<reference evidence="2 3" key="1">
    <citation type="submission" date="2021-06" db="EMBL/GenBank/DDBJ databases">
        <authorList>
            <person name="Palmer J.M."/>
        </authorList>
    </citation>
    <scope>NUCLEOTIDE SEQUENCE [LARGE SCALE GENOMIC DNA]</scope>
    <source>
        <strain evidence="2 3">GA_2019</strain>
        <tissue evidence="2">Muscle</tissue>
    </source>
</reference>
<feature type="compositionally biased region" description="Polar residues" evidence="1">
    <location>
        <begin position="10"/>
        <end position="19"/>
    </location>
</feature>
<feature type="non-terminal residue" evidence="2">
    <location>
        <position position="1"/>
    </location>
</feature>
<feature type="region of interest" description="Disordered" evidence="1">
    <location>
        <begin position="1"/>
        <end position="37"/>
    </location>
</feature>
<organism evidence="2 3">
    <name type="scientific">Goodea atripinnis</name>
    <dbReference type="NCBI Taxonomy" id="208336"/>
    <lineage>
        <taxon>Eukaryota</taxon>
        <taxon>Metazoa</taxon>
        <taxon>Chordata</taxon>
        <taxon>Craniata</taxon>
        <taxon>Vertebrata</taxon>
        <taxon>Euteleostomi</taxon>
        <taxon>Actinopterygii</taxon>
        <taxon>Neopterygii</taxon>
        <taxon>Teleostei</taxon>
        <taxon>Neoteleostei</taxon>
        <taxon>Acanthomorphata</taxon>
        <taxon>Ovalentaria</taxon>
        <taxon>Atherinomorphae</taxon>
        <taxon>Cyprinodontiformes</taxon>
        <taxon>Goodeidae</taxon>
        <taxon>Goodea</taxon>
    </lineage>
</organism>
<evidence type="ECO:0000313" key="2">
    <source>
        <dbReference type="EMBL" id="MEQ2168041.1"/>
    </source>
</evidence>
<name>A0ABV0NAG6_9TELE</name>
<dbReference type="Proteomes" id="UP001476798">
    <property type="component" value="Unassembled WGS sequence"/>
</dbReference>
<gene>
    <name evidence="2" type="ORF">GOODEAATRI_010329</name>
</gene>
<protein>
    <submittedName>
        <fullName evidence="2">Uncharacterized protein</fullName>
    </submittedName>
</protein>
<comment type="caution">
    <text evidence="2">The sequence shown here is derived from an EMBL/GenBank/DDBJ whole genome shotgun (WGS) entry which is preliminary data.</text>
</comment>
<proteinExistence type="predicted"/>
<evidence type="ECO:0000313" key="3">
    <source>
        <dbReference type="Proteomes" id="UP001476798"/>
    </source>
</evidence>
<keyword evidence="3" id="KW-1185">Reference proteome</keyword>
<accession>A0ABV0NAG6</accession>
<evidence type="ECO:0000256" key="1">
    <source>
        <dbReference type="SAM" id="MobiDB-lite"/>
    </source>
</evidence>